<organism evidence="2 3">
    <name type="scientific">Melanopsichium pennsylvanicum</name>
    <dbReference type="NCBI Taxonomy" id="63383"/>
    <lineage>
        <taxon>Eukaryota</taxon>
        <taxon>Fungi</taxon>
        <taxon>Dikarya</taxon>
        <taxon>Basidiomycota</taxon>
        <taxon>Ustilaginomycotina</taxon>
        <taxon>Ustilaginomycetes</taxon>
        <taxon>Ustilaginales</taxon>
        <taxon>Ustilaginaceae</taxon>
        <taxon>Melanopsichium</taxon>
    </lineage>
</organism>
<dbReference type="EMBL" id="OAPG01000011">
    <property type="protein sequence ID" value="SNX85640.1"/>
    <property type="molecule type" value="Genomic_DNA"/>
</dbReference>
<sequence length="1140" mass="131433">MSSTQLGPPRMQPLLWTQGANQRSEKLKQLLPTLENDLNQRFNLYFYPHAICSYPKWAVVALRFTIFQLSLCFYDPIKCDLLPEFVLFFFRTNLSDIRSSEEENVQLRYPDTNNNNSWYSLKNYHDIAVYFIRIFPQASIYDLMQHLLVSSQYNSSSVLWSYNEADLLPAQFKARNEFQRRYHPPFPIHGTVQKLFEHLESCQARAATQPIKIFMTDSEKILESHDDPPASDSVNTKRSDLTGALTTWTNIVPVFQNKGSGKTTLLVQLAKHKMLGAMFDLNCSHYTDAWHPFLTLPYGRTKEPSASQCACFFACHLAAVSIQLTRLARKLLKEFQLQHATHEFTLQDWLDHIVRPISQNIFEDENTNEDWQQTVLHQTKALYETGNPFDQDKLLELMQNWRKRRGTPITLIHQFSENHPTWHTETSKDTFDAIEIFASKLGRFFSQDVSELDSLPAFLTSILGSENIQKRPLFFYALKGHDRLTEPAKETLLRVWQHFQRPSLWMILVGHGTQHREKIINTWSSDYESQMKRRESQPFFSGYPLFMHDAFEDLPYDAAWEDSPPSSSAQTVAQLRGMTFAALECVALRYGRPMWMAEKFISLDKPRFGPVSLLRVYKDVLHLTDLGAGKEGGKRYLIELLFSLRVPYFEDYNLNHRYHSYKCKKATFGTRKIKRLTRNVQHDAAQEELSIVETEGLDEPVCSALAAYIFRAQTKMHWSYAADSFTAFCFNGDKDDGPVNCFGRLATTIFLAASDIAHNLLGTDPPLSYGFETPVEDLLERQIKGHRRTIGLFGTDPPLSYGFETPVQNLLERQINDPIPFWRLIDVLLNRNVDSDGRGSFSEPEEPTLLWMKTRLTNFTHILKMPQAWKPGEPLPLGTLVDGWIRQCAWMAEDSEREKWSLVIPVHRAGVKYVHSEFDKINGEELALHPFEPDWLEYVIVRVRPPRTDLDKDHQDCTNLQEVQKETRPADSMQASDDPHTLPSLNNEHPDQQRDLPPSAEKLHAADDASTEAVLTWSRVEEHRTVAATNKDRGDAEGQSKIGYRSHMVVSIDFTSRGSARWLNRVIDPPEKDTNQTRMTDIEQDDVSKSDRLERHDLWLSGNGDKKSFLDDNQCALFGTIHPKYMKRIVKIATTMETAK</sequence>
<reference evidence="2" key="1">
    <citation type="submission" date="2023-10" db="EMBL/GenBank/DDBJ databases">
        <authorList>
            <person name="Guldener U."/>
        </authorList>
    </citation>
    <scope>NUCLEOTIDE SEQUENCE</scope>
    <source>
        <strain evidence="2">Mp4</strain>
    </source>
</reference>
<evidence type="ECO:0000256" key="1">
    <source>
        <dbReference type="SAM" id="MobiDB-lite"/>
    </source>
</evidence>
<dbReference type="AlphaFoldDB" id="A0AAJ4XN43"/>
<keyword evidence="3" id="KW-1185">Reference proteome</keyword>
<feature type="region of interest" description="Disordered" evidence="1">
    <location>
        <begin position="963"/>
        <end position="1008"/>
    </location>
</feature>
<protein>
    <submittedName>
        <fullName evidence="2">Uncharacterized protein</fullName>
    </submittedName>
</protein>
<dbReference type="Proteomes" id="UP001294444">
    <property type="component" value="Unassembled WGS sequence"/>
</dbReference>
<evidence type="ECO:0000313" key="2">
    <source>
        <dbReference type="EMBL" id="SNX85640.1"/>
    </source>
</evidence>
<comment type="caution">
    <text evidence="2">The sequence shown here is derived from an EMBL/GenBank/DDBJ whole genome shotgun (WGS) entry which is preliminary data.</text>
</comment>
<evidence type="ECO:0000313" key="3">
    <source>
        <dbReference type="Proteomes" id="UP001294444"/>
    </source>
</evidence>
<gene>
    <name evidence="2" type="ORF">MEPE_04349</name>
</gene>
<name>A0AAJ4XN43_9BASI</name>
<accession>A0AAJ4XN43</accession>
<proteinExistence type="predicted"/>